<reference evidence="2 3" key="1">
    <citation type="submission" date="2019-03" db="EMBL/GenBank/DDBJ databases">
        <title>Thermus tengchongensis species for the arsenic transformation mechanism.</title>
        <authorList>
            <person name="Yuan G.C."/>
        </authorList>
    </citation>
    <scope>NUCLEOTIDE SEQUENCE [LARGE SCALE GENOMIC DNA]</scope>
    <source>
        <strain evidence="2 3">15Y</strain>
    </source>
</reference>
<dbReference type="SUPFAM" id="SSF52833">
    <property type="entry name" value="Thioredoxin-like"/>
    <property type="match status" value="1"/>
</dbReference>
<dbReference type="Proteomes" id="UP000297244">
    <property type="component" value="Unassembled WGS sequence"/>
</dbReference>
<proteinExistence type="predicted"/>
<dbReference type="PIRSF" id="PIRSF006402">
    <property type="entry name" value="UCP006402_thioredoxin"/>
    <property type="match status" value="1"/>
</dbReference>
<feature type="domain" description="Spermatogenesis-associated protein 20-like TRX" evidence="1">
    <location>
        <begin position="3"/>
        <end position="163"/>
    </location>
</feature>
<dbReference type="EMBL" id="SKBL01000002">
    <property type="protein sequence ID" value="TFU17720.1"/>
    <property type="molecule type" value="Genomic_DNA"/>
</dbReference>
<dbReference type="Gene3D" id="3.40.30.10">
    <property type="entry name" value="Glutaredoxin"/>
    <property type="match status" value="1"/>
</dbReference>
<accession>A0ABY2K901</accession>
<organism evidence="2 3">
    <name type="scientific">Thermus tengchongensis</name>
    <dbReference type="NCBI Taxonomy" id="1214928"/>
    <lineage>
        <taxon>Bacteria</taxon>
        <taxon>Thermotogati</taxon>
        <taxon>Deinococcota</taxon>
        <taxon>Deinococci</taxon>
        <taxon>Thermales</taxon>
        <taxon>Thermaceae</taxon>
        <taxon>Thermus</taxon>
    </lineage>
</organism>
<gene>
    <name evidence="2" type="ORF">E0489_02780</name>
</gene>
<dbReference type="CDD" id="cd02955">
    <property type="entry name" value="SSP411"/>
    <property type="match status" value="1"/>
</dbReference>
<evidence type="ECO:0000259" key="1">
    <source>
        <dbReference type="Pfam" id="PF03190"/>
    </source>
</evidence>
<name>A0ABY2K901_9DEIN</name>
<dbReference type="Pfam" id="PF03190">
    <property type="entry name" value="Thioredox_DsbH"/>
    <property type="match status" value="1"/>
</dbReference>
<dbReference type="RefSeq" id="WP_135342983.1">
    <property type="nucleotide sequence ID" value="NZ_ML214240.1"/>
</dbReference>
<dbReference type="InterPro" id="IPR004879">
    <property type="entry name" value="Ssp411-like_TRX"/>
</dbReference>
<dbReference type="PANTHER" id="PTHR42899:SF1">
    <property type="entry name" value="SPERMATOGENESIS-ASSOCIATED PROTEIN 20"/>
    <property type="match status" value="1"/>
</dbReference>
<sequence>MGNRLKNARSPYLLAHADDPVNWYPFGEEAFQKARAEDKPLFLSVGYHACHWCHVMHRESFQDPEVAELLNRHFVPVKVDREERPDVDAAYMRALVSLTGQGGWPMSLFLTPEGKPFFGGTYFPKEDRGGLPGFRRVLLAVARAWREEREALLKEAEGLSQALWRSLTPPPGPVPQDVEGKALRYLIYAFDPEWGGFLPAPKFPQGNLLLYLLALAWRGEGEARRILRKTLRAMALGGVYDQVGGGFHRYAVDRFWYLPHFEKMLYDNALLARVYLGAYRIFGEDLFLRVAQETLDWLRGMQGPEGGFYTALSAESEGEEGRYYTWTAEELEKALGEDFPLARRYFRLETTPLVGEGGRRVLTAWGEEELREELGEAFAAWRARMRFRLLAWRRRRVPPDLDDKVLADGSALAVRALAEAGRLLGHEGYLAAAYKGARFLLGTLGRDGLVRHAWRAGALGEEAFLQDQSLTVLALLELYAATGEWPYLERARSLAEAAWEVFRGGDLEGSPSSPKPLPLPAKEVEETTVPSGASALAEAFWRLEAAFGGDYRKRAQALMEGVALWLERHPQALPGFLMVHRLLQEGTALALPLPSSLWEEAKRLYLPLTQLVVGPADALPGLVGREPGRAYLCHAESCRMPAGDVEALWVEIREVYRGAHLV</sequence>
<evidence type="ECO:0000313" key="2">
    <source>
        <dbReference type="EMBL" id="TFU17720.1"/>
    </source>
</evidence>
<dbReference type="InterPro" id="IPR024705">
    <property type="entry name" value="Ssp411"/>
</dbReference>
<dbReference type="InterPro" id="IPR036249">
    <property type="entry name" value="Thioredoxin-like_sf"/>
</dbReference>
<dbReference type="SUPFAM" id="SSF48208">
    <property type="entry name" value="Six-hairpin glycosidases"/>
    <property type="match status" value="1"/>
</dbReference>
<evidence type="ECO:0000313" key="3">
    <source>
        <dbReference type="Proteomes" id="UP000297244"/>
    </source>
</evidence>
<keyword evidence="3" id="KW-1185">Reference proteome</keyword>
<comment type="caution">
    <text evidence="2">The sequence shown here is derived from an EMBL/GenBank/DDBJ whole genome shotgun (WGS) entry which is preliminary data.</text>
</comment>
<protein>
    <submittedName>
        <fullName evidence="2">Thioredoxin domain-containing protein</fullName>
    </submittedName>
</protein>
<dbReference type="PANTHER" id="PTHR42899">
    <property type="entry name" value="SPERMATOGENESIS-ASSOCIATED PROTEIN 20"/>
    <property type="match status" value="1"/>
</dbReference>
<dbReference type="InterPro" id="IPR008928">
    <property type="entry name" value="6-hairpin_glycosidase_sf"/>
</dbReference>